<accession>A0A842IB11</accession>
<feature type="chain" id="PRO_5032799122" description="Thiol:disulfide interchange protein DsbD N-terminal domain-containing protein" evidence="1">
    <location>
        <begin position="25"/>
        <end position="270"/>
    </location>
</feature>
<evidence type="ECO:0000313" key="4">
    <source>
        <dbReference type="Proteomes" id="UP000555411"/>
    </source>
</evidence>
<feature type="signal peptide" evidence="1">
    <location>
        <begin position="1"/>
        <end position="24"/>
    </location>
</feature>
<proteinExistence type="predicted"/>
<evidence type="ECO:0000256" key="1">
    <source>
        <dbReference type="SAM" id="SignalP"/>
    </source>
</evidence>
<protein>
    <recommendedName>
        <fullName evidence="2">Thiol:disulfide interchange protein DsbD N-terminal domain-containing protein</fullName>
    </recommendedName>
</protein>
<dbReference type="InterPro" id="IPR028250">
    <property type="entry name" value="DsbDN"/>
</dbReference>
<comment type="caution">
    <text evidence="3">The sequence shown here is derived from an EMBL/GenBank/DDBJ whole genome shotgun (WGS) entry which is preliminary data.</text>
</comment>
<dbReference type="Proteomes" id="UP000555411">
    <property type="component" value="Unassembled WGS sequence"/>
</dbReference>
<gene>
    <name evidence="3" type="ORF">H7F16_16145</name>
</gene>
<evidence type="ECO:0000259" key="2">
    <source>
        <dbReference type="Pfam" id="PF11412"/>
    </source>
</evidence>
<reference evidence="3 4" key="1">
    <citation type="journal article" date="2017" name="Int. J. Syst. Evol. Microbiol.">
        <title>Gemmobacter straminiformis sp. nov., isolated from an artificial fountain.</title>
        <authorList>
            <person name="Kang J.Y."/>
            <person name="Kim M.J."/>
            <person name="Chun J."/>
            <person name="Son K.P."/>
            <person name="Jahng K.Y."/>
        </authorList>
    </citation>
    <scope>NUCLEOTIDE SEQUENCE [LARGE SCALE GENOMIC DNA]</scope>
    <source>
        <strain evidence="3 4">CAM-8</strain>
    </source>
</reference>
<evidence type="ECO:0000313" key="3">
    <source>
        <dbReference type="EMBL" id="MBC2837050.1"/>
    </source>
</evidence>
<keyword evidence="1" id="KW-0732">Signal</keyword>
<name>A0A842IB11_9RHOB</name>
<keyword evidence="4" id="KW-1185">Reference proteome</keyword>
<dbReference type="AlphaFoldDB" id="A0A842IB11"/>
<dbReference type="Pfam" id="PF11412">
    <property type="entry name" value="DsbD_N"/>
    <property type="match status" value="1"/>
</dbReference>
<feature type="domain" description="Thiol:disulfide interchange protein DsbD N-terminal" evidence="2">
    <location>
        <begin position="33"/>
        <end position="142"/>
    </location>
</feature>
<dbReference type="EMBL" id="JACLQD010000005">
    <property type="protein sequence ID" value="MBC2837050.1"/>
    <property type="molecule type" value="Genomic_DNA"/>
</dbReference>
<organism evidence="3 4">
    <name type="scientific">Paragemmobacter straminiformis</name>
    <dbReference type="NCBI Taxonomy" id="2045119"/>
    <lineage>
        <taxon>Bacteria</taxon>
        <taxon>Pseudomonadati</taxon>
        <taxon>Pseudomonadota</taxon>
        <taxon>Alphaproteobacteria</taxon>
        <taxon>Rhodobacterales</taxon>
        <taxon>Paracoccaceae</taxon>
        <taxon>Paragemmobacter</taxon>
    </lineage>
</organism>
<sequence length="270" mass="27901">MTLRQIPATCLAACLALLAPPAHALTQDDVLAARLLPGWQTASGTRMAAFELVLAPGWKTYWRAPGEAGIPPSFDFSGSTNLQSVEIHWPRPVVFDLNGMQTIGYHDGVVLPFEVTAKDPAKPVALRVSVDLGVCKDICLPAALSFDAELQGAGSKQSAISQALADMPTPASAAGLTGIGCSLDPISDGLRITARMGLAALGPTETVVFETATRGVWVSQASASRNGAELTAVSEMVPPDGAPFALDRSGVTVTVIAENSAVEINGCPAP</sequence>